<dbReference type="InterPro" id="IPR001605">
    <property type="entry name" value="PH_dom-spectrin-type"/>
</dbReference>
<organism evidence="7 8">
    <name type="scientific">Meloidogyne graminicola</name>
    <dbReference type="NCBI Taxonomy" id="189291"/>
    <lineage>
        <taxon>Eukaryota</taxon>
        <taxon>Metazoa</taxon>
        <taxon>Ecdysozoa</taxon>
        <taxon>Nematoda</taxon>
        <taxon>Chromadorea</taxon>
        <taxon>Rhabditida</taxon>
        <taxon>Tylenchina</taxon>
        <taxon>Tylenchomorpha</taxon>
        <taxon>Tylenchoidea</taxon>
        <taxon>Meloidogynidae</taxon>
        <taxon>Meloidogyninae</taxon>
        <taxon>Meloidogyne</taxon>
    </lineage>
</organism>
<dbReference type="InterPro" id="IPR023394">
    <property type="entry name" value="Sec7_C_sf"/>
</dbReference>
<keyword evidence="2" id="KW-1003">Cell membrane</keyword>
<protein>
    <recommendedName>
        <fullName evidence="9">PH domain-containing protein</fullName>
    </recommendedName>
</protein>
<dbReference type="PRINTS" id="PR00683">
    <property type="entry name" value="SPECTRINPH"/>
</dbReference>
<dbReference type="CDD" id="cd13295">
    <property type="entry name" value="PH_EFA6"/>
    <property type="match status" value="1"/>
</dbReference>
<gene>
    <name evidence="7" type="ORF">Mgra_00001967</name>
</gene>
<evidence type="ECO:0000256" key="4">
    <source>
        <dbReference type="ARBA" id="ARBA00023136"/>
    </source>
</evidence>
<dbReference type="InterPro" id="IPR035999">
    <property type="entry name" value="Sec7_dom_sf"/>
</dbReference>
<feature type="domain" description="PH" evidence="5">
    <location>
        <begin position="496"/>
        <end position="609"/>
    </location>
</feature>
<dbReference type="Gene3D" id="2.30.29.30">
    <property type="entry name" value="Pleckstrin-homology domain (PH domain)/Phosphotyrosine-binding domain (PTB)"/>
    <property type="match status" value="1"/>
</dbReference>
<dbReference type="InterPro" id="IPR000904">
    <property type="entry name" value="Sec7_dom"/>
</dbReference>
<keyword evidence="4" id="KW-0472">Membrane</keyword>
<dbReference type="GO" id="GO:0032012">
    <property type="term" value="P:regulation of ARF protein signal transduction"/>
    <property type="evidence" value="ECO:0007669"/>
    <property type="project" value="InterPro"/>
</dbReference>
<dbReference type="SMART" id="SM00222">
    <property type="entry name" value="Sec7"/>
    <property type="match status" value="1"/>
</dbReference>
<dbReference type="FunFam" id="2.30.29.30:FF:000267">
    <property type="entry name" value="PH and SEC7 domain-containing protein 4"/>
    <property type="match status" value="1"/>
</dbReference>
<evidence type="ECO:0000259" key="6">
    <source>
        <dbReference type="PROSITE" id="PS50190"/>
    </source>
</evidence>
<dbReference type="InterPro" id="IPR041681">
    <property type="entry name" value="PH_9"/>
</dbReference>
<dbReference type="PROSITE" id="PS50190">
    <property type="entry name" value="SEC7"/>
    <property type="match status" value="1"/>
</dbReference>
<dbReference type="InterPro" id="IPR001849">
    <property type="entry name" value="PH_domain"/>
</dbReference>
<evidence type="ECO:0000256" key="3">
    <source>
        <dbReference type="ARBA" id="ARBA00022658"/>
    </source>
</evidence>
<evidence type="ECO:0000256" key="1">
    <source>
        <dbReference type="ARBA" id="ARBA00004236"/>
    </source>
</evidence>
<dbReference type="SMART" id="SM00233">
    <property type="entry name" value="PH"/>
    <property type="match status" value="1"/>
</dbReference>
<dbReference type="AlphaFoldDB" id="A0A8S9ZZY4"/>
<evidence type="ECO:0008006" key="9">
    <source>
        <dbReference type="Google" id="ProtNLM"/>
    </source>
</evidence>
<reference evidence="7" key="1">
    <citation type="journal article" date="2020" name="Ecol. Evol.">
        <title>Genome structure and content of the rice root-knot nematode (Meloidogyne graminicola).</title>
        <authorList>
            <person name="Phan N.T."/>
            <person name="Danchin E.G.J."/>
            <person name="Klopp C."/>
            <person name="Perfus-Barbeoch L."/>
            <person name="Kozlowski D.K."/>
            <person name="Koutsovoulos G.D."/>
            <person name="Lopez-Roques C."/>
            <person name="Bouchez O."/>
            <person name="Zahm M."/>
            <person name="Besnard G."/>
            <person name="Bellafiore S."/>
        </authorList>
    </citation>
    <scope>NUCLEOTIDE SEQUENCE</scope>
    <source>
        <strain evidence="7">VN-18</strain>
    </source>
</reference>
<name>A0A8S9ZZY4_9BILA</name>
<feature type="domain" description="SEC7" evidence="6">
    <location>
        <begin position="280"/>
        <end position="442"/>
    </location>
</feature>
<evidence type="ECO:0000259" key="5">
    <source>
        <dbReference type="PROSITE" id="PS50003"/>
    </source>
</evidence>
<keyword evidence="8" id="KW-1185">Reference proteome</keyword>
<dbReference type="SUPFAM" id="SSF48425">
    <property type="entry name" value="Sec7 domain"/>
    <property type="match status" value="1"/>
</dbReference>
<sequence length="644" mass="72778">MELALNNNNSTINNHLVMNKDQRVHYKYCTSDFEVDGLSSTPDSQNSRSPRCEAFLMTGDKMLNLNPKISPSYAKVCHDQLPPVVHDELEKKLKNDNQFDNFPSMHKNNYGRIRSVNTLSTTEEVNIESLSNDNKEKIPEVIDNNFSDKNFENSEFPLSDVFHNSDGSCANVVPADPSNIPQFQACGNNLGENDLKTQTNLSFNNDNLISSSAISRKYGQPFFRIIASTQSHSMPASPARVFPNTQRNLIEQAFITANKNDISTNLDDAQTQVCSSSLSMQSSAGTIPLLYSSYPPEIISRLARHLFTHQEGIKIAAFLVKTDDLSVKIAREFVSLFNFAGLRIDAALHAFSSRVQLCDESGDLSQLLAHFAHRYFECNPVVFKSLEEVHALSCALISLSNALQQNKTQDVNIRDFISDLESKGFKFDSAMLRDLFSTIRLQLFNKQESSHCQIQANTNSKGTVRENRLSKILFNKKGESNIKTSSSLINCIEQQVDYKRGWLMKKSLYDIDGKRTPIGRRKWQMLYATIRGMVLYLHNNENSFSSHNQFITYRNCVLIHHSLAEVPRDYTKKKNVFRLRTANFGEFLFQTSDSTEVEKWIDAINYVSAAFSAPVLPIPVAANKTFIFCKPKYSSVPTHLSLVI</sequence>
<dbReference type="Proteomes" id="UP000605970">
    <property type="component" value="Unassembled WGS sequence"/>
</dbReference>
<dbReference type="SUPFAM" id="SSF50729">
    <property type="entry name" value="PH domain-like"/>
    <property type="match status" value="1"/>
</dbReference>
<evidence type="ECO:0000313" key="8">
    <source>
        <dbReference type="Proteomes" id="UP000605970"/>
    </source>
</evidence>
<dbReference type="InterPro" id="IPR011993">
    <property type="entry name" value="PH-like_dom_sf"/>
</dbReference>
<evidence type="ECO:0000313" key="7">
    <source>
        <dbReference type="EMBL" id="KAF7638586.1"/>
    </source>
</evidence>
<evidence type="ECO:0000256" key="2">
    <source>
        <dbReference type="ARBA" id="ARBA00022475"/>
    </source>
</evidence>
<keyword evidence="3" id="KW-0344">Guanine-nucleotide releasing factor</keyword>
<accession>A0A8S9ZZY4</accession>
<comment type="caution">
    <text evidence="7">The sequence shown here is derived from an EMBL/GenBank/DDBJ whole genome shotgun (WGS) entry which is preliminary data.</text>
</comment>
<dbReference type="EMBL" id="JABEBT010000011">
    <property type="protein sequence ID" value="KAF7638586.1"/>
    <property type="molecule type" value="Genomic_DNA"/>
</dbReference>
<dbReference type="Gene3D" id="1.10.1000.11">
    <property type="entry name" value="Arf Nucleotide-binding Site Opener,domain 2"/>
    <property type="match status" value="1"/>
</dbReference>
<dbReference type="PROSITE" id="PS50003">
    <property type="entry name" value="PH_DOMAIN"/>
    <property type="match status" value="1"/>
</dbReference>
<dbReference type="OrthoDB" id="2157641at2759"/>
<dbReference type="PANTHER" id="PTHR10663">
    <property type="entry name" value="GUANYL-NUCLEOTIDE EXCHANGE FACTOR"/>
    <property type="match status" value="1"/>
</dbReference>
<comment type="subcellular location">
    <subcellularLocation>
        <location evidence="1">Cell membrane</location>
    </subcellularLocation>
</comment>
<dbReference type="GO" id="GO:0005543">
    <property type="term" value="F:phospholipid binding"/>
    <property type="evidence" value="ECO:0007669"/>
    <property type="project" value="InterPro"/>
</dbReference>
<dbReference type="Pfam" id="PF15410">
    <property type="entry name" value="PH_9"/>
    <property type="match status" value="1"/>
</dbReference>
<dbReference type="GO" id="GO:0005886">
    <property type="term" value="C:plasma membrane"/>
    <property type="evidence" value="ECO:0007669"/>
    <property type="project" value="UniProtKB-SubCell"/>
</dbReference>
<dbReference type="PANTHER" id="PTHR10663:SF376">
    <property type="entry name" value="PH AND SEC7 DOMAIN-CONTAINING PROTEIN"/>
    <property type="match status" value="1"/>
</dbReference>
<proteinExistence type="predicted"/>
<dbReference type="GO" id="GO:0005085">
    <property type="term" value="F:guanyl-nucleotide exchange factor activity"/>
    <property type="evidence" value="ECO:0007669"/>
    <property type="project" value="UniProtKB-KW"/>
</dbReference>
<dbReference type="Pfam" id="PF01369">
    <property type="entry name" value="Sec7"/>
    <property type="match status" value="1"/>
</dbReference>